<evidence type="ECO:0000256" key="1">
    <source>
        <dbReference type="ARBA" id="ARBA00007274"/>
    </source>
</evidence>
<evidence type="ECO:0000259" key="3">
    <source>
        <dbReference type="PROSITE" id="PS51186"/>
    </source>
</evidence>
<dbReference type="GO" id="GO:0008374">
    <property type="term" value="F:O-acyltransferase activity"/>
    <property type="evidence" value="ECO:0007669"/>
    <property type="project" value="TreeGrafter"/>
</dbReference>
<dbReference type="EMBL" id="JAHOGA010000063">
    <property type="protein sequence ID" value="MBV3490558.1"/>
    <property type="molecule type" value="Genomic_DNA"/>
</dbReference>
<evidence type="ECO:0000313" key="5">
    <source>
        <dbReference type="Proteomes" id="UP000758576"/>
    </source>
</evidence>
<dbReference type="CDD" id="cd04301">
    <property type="entry name" value="NAT_SF"/>
    <property type="match status" value="2"/>
</dbReference>
<proteinExistence type="inferred from homology"/>
<dbReference type="Pfam" id="PF00583">
    <property type="entry name" value="Acetyltransf_1"/>
    <property type="match status" value="1"/>
</dbReference>
<keyword evidence="2 4" id="KW-0808">Transferase</keyword>
<dbReference type="AlphaFoldDB" id="A0AAP2N7H8"/>
<gene>
    <name evidence="4" type="ORF">KSX14_18400</name>
</gene>
<name>A0AAP2N7H8_PHOVU</name>
<evidence type="ECO:0000313" key="4">
    <source>
        <dbReference type="EMBL" id="MBV3490558.1"/>
    </source>
</evidence>
<dbReference type="Pfam" id="PF00132">
    <property type="entry name" value="Hexapep"/>
    <property type="match status" value="1"/>
</dbReference>
<accession>A0AAP2N7H8</accession>
<dbReference type="PANTHER" id="PTHR23416:SF23">
    <property type="entry name" value="ACETYLTRANSFERASE C18B11.09C-RELATED"/>
    <property type="match status" value="1"/>
</dbReference>
<dbReference type="GO" id="GO:0005829">
    <property type="term" value="C:cytosol"/>
    <property type="evidence" value="ECO:0007669"/>
    <property type="project" value="TreeGrafter"/>
</dbReference>
<reference evidence="4" key="1">
    <citation type="submission" date="2021-06" db="EMBL/GenBank/DDBJ databases">
        <title>Collection of gut derived symbiotic bacterial strains cultured from healthy donors.</title>
        <authorList>
            <person name="Lin H."/>
            <person name="Littmann E."/>
            <person name="Pamer E.G."/>
        </authorList>
    </citation>
    <scope>NUCLEOTIDE SEQUENCE</scope>
    <source>
        <strain evidence="4">MSK.19.85</strain>
    </source>
</reference>
<dbReference type="PANTHER" id="PTHR23416">
    <property type="entry name" value="SIALIC ACID SYNTHASE-RELATED"/>
    <property type="match status" value="1"/>
</dbReference>
<comment type="similarity">
    <text evidence="1">Belongs to the transferase hexapeptide repeat family.</text>
</comment>
<protein>
    <submittedName>
        <fullName evidence="4">GNAT family N-acetyltransferase</fullName>
        <ecNumber evidence="4">2.3.1.-</ecNumber>
    </submittedName>
</protein>
<feature type="domain" description="N-acetyltransferase" evidence="3">
    <location>
        <begin position="7"/>
        <end position="162"/>
    </location>
</feature>
<feature type="domain" description="N-acetyltransferase" evidence="3">
    <location>
        <begin position="361"/>
        <end position="514"/>
    </location>
</feature>
<keyword evidence="4" id="KW-0012">Acyltransferase</keyword>
<evidence type="ECO:0000256" key="2">
    <source>
        <dbReference type="ARBA" id="ARBA00022679"/>
    </source>
</evidence>
<dbReference type="CDD" id="cd03357">
    <property type="entry name" value="LbH_MAT_GAT"/>
    <property type="match status" value="1"/>
</dbReference>
<organism evidence="4 5">
    <name type="scientific">Phocaeicola vulgatus</name>
    <name type="common">Bacteroides vulgatus</name>
    <dbReference type="NCBI Taxonomy" id="821"/>
    <lineage>
        <taxon>Bacteria</taxon>
        <taxon>Pseudomonadati</taxon>
        <taxon>Bacteroidota</taxon>
        <taxon>Bacteroidia</taxon>
        <taxon>Bacteroidales</taxon>
        <taxon>Bacteroidaceae</taxon>
        <taxon>Phocaeicola</taxon>
    </lineage>
</organism>
<dbReference type="InterPro" id="IPR051159">
    <property type="entry name" value="Hexapeptide_acetyltransf"/>
</dbReference>
<dbReference type="Proteomes" id="UP000758576">
    <property type="component" value="Unassembled WGS sequence"/>
</dbReference>
<dbReference type="InterPro" id="IPR001451">
    <property type="entry name" value="Hexapep"/>
</dbReference>
<dbReference type="Pfam" id="PF13673">
    <property type="entry name" value="Acetyltransf_10"/>
    <property type="match status" value="1"/>
</dbReference>
<dbReference type="PROSITE" id="PS51186">
    <property type="entry name" value="GNAT"/>
    <property type="match status" value="2"/>
</dbReference>
<sequence>MNESTNYIIRPLQAGENHLLRNFLYEAIYIPEGAEPPSKDVVELPELKVYIENFGKKKDDYCLVAETDGKVVGAAWVRIMNDYGHVDDETPSLSISLYKEYRNKGIGSRLMQEIIKLLVSKGYKHVSLSVQKANYAVNMYLKLGFKTIKETDEEFIMVKELNEEKSNFQRFLSGEYCNRLDKEVLDMIMKTKGFLSIINDVKTPAEERNKILFQMLGKIGKYSTIGNNFACQCGKHIFIGEKTIINDNCTLMDENHIHIGNRVLIAPNVQFYTATHPVDFYERFVEDWDENSGELFFRTRALPITVEDNVWIGGGCIILAGVTIGSGSVIGAGSVVTKSIPANCIAVGNPCKVIKWLNPNYKIRALEEKDILEMQELYRSTVLNINIKDYTYEEVEDWASCGDNLERWKELISFNYYIGAFDKQNRLVGFSSMNKNGYLHSMFVHKDCQCKGIATQLLSAVEKIAKEYGVKEIKSEVSFTARAFFKKHGYQIERIQKRKANKLELTNFVMYKTM</sequence>
<comment type="caution">
    <text evidence="4">The sequence shown here is derived from an EMBL/GenBank/DDBJ whole genome shotgun (WGS) entry which is preliminary data.</text>
</comment>
<dbReference type="InterPro" id="IPR000182">
    <property type="entry name" value="GNAT_dom"/>
</dbReference>
<dbReference type="EC" id="2.3.1.-" evidence="4"/>